<sequence>MTKLCSAFPLISLLLFLFPHRSLSACDCIPISNGGDANRSLALKLIAIACILTSSAAGVLFPILGRIISLLHPDKDTFFAIKSFAAGVILATALIHILPKAFDRLTSPCLPTEPWHVFPFAGFVAMVSAMGTMMVDSFSTECFKWSKLRKARPVDDGDQVFDGGHAEKEDHSFTHPTHEHFHWPPAGGGSHLEETSVAKRIRHRVISQIIGHLMSKANFRAKATVIIAIFFSLMNLFGVGVGIAISSSYDRNSSIDLIVEGILEAASSGILIYMSLINLLGKDFTNPRMQSSIKLQLGAYLTFFLGFSIMSLLTKLFKHQ</sequence>
<dbReference type="OrthoDB" id="688978at2759"/>
<feature type="transmembrane region" description="Helical" evidence="5">
    <location>
        <begin position="223"/>
        <end position="245"/>
    </location>
</feature>
<feature type="transmembrane region" description="Helical" evidence="5">
    <location>
        <begin position="41"/>
        <end position="65"/>
    </location>
</feature>
<proteinExistence type="predicted"/>
<evidence type="ECO:0000256" key="3">
    <source>
        <dbReference type="ARBA" id="ARBA00022989"/>
    </source>
</evidence>
<evidence type="ECO:0000313" key="8">
    <source>
        <dbReference type="Proteomes" id="UP000636800"/>
    </source>
</evidence>
<dbReference type="InterPro" id="IPR003689">
    <property type="entry name" value="ZIP"/>
</dbReference>
<evidence type="ECO:0000256" key="2">
    <source>
        <dbReference type="ARBA" id="ARBA00022692"/>
    </source>
</evidence>
<feature type="transmembrane region" description="Helical" evidence="5">
    <location>
        <begin position="297"/>
        <end position="317"/>
    </location>
</feature>
<dbReference type="Proteomes" id="UP000636800">
    <property type="component" value="Chromosome 5"/>
</dbReference>
<dbReference type="AlphaFoldDB" id="A0A835R129"/>
<protein>
    <submittedName>
        <fullName evidence="7">Uncharacterized protein</fullName>
    </submittedName>
</protein>
<feature type="signal peptide" evidence="6">
    <location>
        <begin position="1"/>
        <end position="24"/>
    </location>
</feature>
<feature type="transmembrane region" description="Helical" evidence="5">
    <location>
        <begin position="118"/>
        <end position="139"/>
    </location>
</feature>
<feature type="chain" id="PRO_5032590384" evidence="6">
    <location>
        <begin position="25"/>
        <end position="320"/>
    </location>
</feature>
<keyword evidence="2 5" id="KW-0812">Transmembrane</keyword>
<organism evidence="7 8">
    <name type="scientific">Vanilla planifolia</name>
    <name type="common">Vanilla</name>
    <dbReference type="NCBI Taxonomy" id="51239"/>
    <lineage>
        <taxon>Eukaryota</taxon>
        <taxon>Viridiplantae</taxon>
        <taxon>Streptophyta</taxon>
        <taxon>Embryophyta</taxon>
        <taxon>Tracheophyta</taxon>
        <taxon>Spermatophyta</taxon>
        <taxon>Magnoliopsida</taxon>
        <taxon>Liliopsida</taxon>
        <taxon>Asparagales</taxon>
        <taxon>Orchidaceae</taxon>
        <taxon>Vanilloideae</taxon>
        <taxon>Vanilleae</taxon>
        <taxon>Vanilla</taxon>
    </lineage>
</organism>
<dbReference type="GO" id="GO:0005385">
    <property type="term" value="F:zinc ion transmembrane transporter activity"/>
    <property type="evidence" value="ECO:0007669"/>
    <property type="project" value="TreeGrafter"/>
</dbReference>
<feature type="transmembrane region" description="Helical" evidence="5">
    <location>
        <begin position="257"/>
        <end position="276"/>
    </location>
</feature>
<accession>A0A835R129</accession>
<keyword evidence="6" id="KW-0732">Signal</keyword>
<dbReference type="EMBL" id="JADCNL010000005">
    <property type="protein sequence ID" value="KAG0480149.1"/>
    <property type="molecule type" value="Genomic_DNA"/>
</dbReference>
<dbReference type="PANTHER" id="PTHR11040:SF181">
    <property type="entry name" value="ZINC TRANSPORTER 1"/>
    <property type="match status" value="1"/>
</dbReference>
<keyword evidence="8" id="KW-1185">Reference proteome</keyword>
<evidence type="ECO:0000313" key="7">
    <source>
        <dbReference type="EMBL" id="KAG0480149.1"/>
    </source>
</evidence>
<feature type="transmembrane region" description="Helical" evidence="5">
    <location>
        <begin position="77"/>
        <end position="98"/>
    </location>
</feature>
<name>A0A835R129_VANPL</name>
<evidence type="ECO:0000256" key="6">
    <source>
        <dbReference type="SAM" id="SignalP"/>
    </source>
</evidence>
<comment type="caution">
    <text evidence="7">The sequence shown here is derived from an EMBL/GenBank/DDBJ whole genome shotgun (WGS) entry which is preliminary data.</text>
</comment>
<reference evidence="7 8" key="1">
    <citation type="journal article" date="2020" name="Nat. Food">
        <title>A phased Vanilla planifolia genome enables genetic improvement of flavour and production.</title>
        <authorList>
            <person name="Hasing T."/>
            <person name="Tang H."/>
            <person name="Brym M."/>
            <person name="Khazi F."/>
            <person name="Huang T."/>
            <person name="Chambers A.H."/>
        </authorList>
    </citation>
    <scope>NUCLEOTIDE SEQUENCE [LARGE SCALE GENOMIC DNA]</scope>
    <source>
        <tissue evidence="7">Leaf</tissue>
    </source>
</reference>
<gene>
    <name evidence="7" type="ORF">HPP92_011007</name>
</gene>
<dbReference type="GO" id="GO:0005886">
    <property type="term" value="C:plasma membrane"/>
    <property type="evidence" value="ECO:0007669"/>
    <property type="project" value="TreeGrafter"/>
</dbReference>
<dbReference type="PANTHER" id="PTHR11040">
    <property type="entry name" value="ZINC/IRON TRANSPORTER"/>
    <property type="match status" value="1"/>
</dbReference>
<evidence type="ECO:0000256" key="1">
    <source>
        <dbReference type="ARBA" id="ARBA00004141"/>
    </source>
</evidence>
<dbReference type="Pfam" id="PF02535">
    <property type="entry name" value="Zip"/>
    <property type="match status" value="2"/>
</dbReference>
<keyword evidence="4 5" id="KW-0472">Membrane</keyword>
<evidence type="ECO:0000256" key="5">
    <source>
        <dbReference type="SAM" id="Phobius"/>
    </source>
</evidence>
<comment type="subcellular location">
    <subcellularLocation>
        <location evidence="1">Membrane</location>
        <topology evidence="1">Multi-pass membrane protein</topology>
    </subcellularLocation>
</comment>
<keyword evidence="3 5" id="KW-1133">Transmembrane helix</keyword>
<evidence type="ECO:0000256" key="4">
    <source>
        <dbReference type="ARBA" id="ARBA00023136"/>
    </source>
</evidence>